<keyword evidence="1" id="KW-0732">Signal</keyword>
<feature type="chain" id="PRO_5036205765" evidence="1">
    <location>
        <begin position="20"/>
        <end position="238"/>
    </location>
</feature>
<reference evidence="4 5" key="1">
    <citation type="submission" date="2020-04" db="EMBL/GenBank/DDBJ databases">
        <title>Perkinsus olseni comparative genomics.</title>
        <authorList>
            <person name="Bogema D.R."/>
        </authorList>
    </citation>
    <scope>NUCLEOTIDE SEQUENCE [LARGE SCALE GENOMIC DNA]</scope>
    <source>
        <strain evidence="3">ATCC PRA-205</strain>
        <strain evidence="2 4">ATCC PRA-207</strain>
    </source>
</reference>
<organism evidence="3 5">
    <name type="scientific">Perkinsus olseni</name>
    <name type="common">Perkinsus atlanticus</name>
    <dbReference type="NCBI Taxonomy" id="32597"/>
    <lineage>
        <taxon>Eukaryota</taxon>
        <taxon>Sar</taxon>
        <taxon>Alveolata</taxon>
        <taxon>Perkinsozoa</taxon>
        <taxon>Perkinsea</taxon>
        <taxon>Perkinsida</taxon>
        <taxon>Perkinsidae</taxon>
        <taxon>Perkinsus</taxon>
    </lineage>
</organism>
<accession>A0A7J6QWU9</accession>
<dbReference type="EMBL" id="JABANO010031552">
    <property type="protein sequence ID" value="KAF4710066.1"/>
    <property type="molecule type" value="Genomic_DNA"/>
</dbReference>
<dbReference type="Proteomes" id="UP000574390">
    <property type="component" value="Unassembled WGS sequence"/>
</dbReference>
<name>A0A7J6QWU9_PEROL</name>
<feature type="signal peptide" evidence="1">
    <location>
        <begin position="1"/>
        <end position="19"/>
    </location>
</feature>
<dbReference type="Proteomes" id="UP000553632">
    <property type="component" value="Unassembled WGS sequence"/>
</dbReference>
<protein>
    <submittedName>
        <fullName evidence="3">Uncharacterized protein</fullName>
    </submittedName>
</protein>
<evidence type="ECO:0000256" key="1">
    <source>
        <dbReference type="SAM" id="SignalP"/>
    </source>
</evidence>
<dbReference type="EMBL" id="JABANM010026344">
    <property type="protein sequence ID" value="KAF4713129.1"/>
    <property type="molecule type" value="Genomic_DNA"/>
</dbReference>
<proteinExistence type="predicted"/>
<evidence type="ECO:0000313" key="2">
    <source>
        <dbReference type="EMBL" id="KAF4710066.1"/>
    </source>
</evidence>
<evidence type="ECO:0000313" key="4">
    <source>
        <dbReference type="Proteomes" id="UP000553632"/>
    </source>
</evidence>
<gene>
    <name evidence="3" type="ORF">FOZ62_028522</name>
    <name evidence="2" type="ORF">FOZ63_030988</name>
</gene>
<evidence type="ECO:0000313" key="3">
    <source>
        <dbReference type="EMBL" id="KAF4713129.1"/>
    </source>
</evidence>
<comment type="caution">
    <text evidence="3">The sequence shown here is derived from an EMBL/GenBank/DDBJ whole genome shotgun (WGS) entry which is preliminary data.</text>
</comment>
<dbReference type="AlphaFoldDB" id="A0A7J6QWU9"/>
<sequence>MTFILSFIISALLFIAVNATPVGEYFSELGTTGGILIYINEDSDVYVVYKCSTGITFGAGPYSVRSRPDGYTIVDDLCSEESLLDLMRERCPEWLLLGGDLRELSFTSDEKSLRTSLGGESISFQRVDNRFLTLYYSTYLDLEVNAYVSEHGVVEVKVRCGLPVAGAVLKFKPDERSNLLSEYVLAPEAFESYDTFKRRITDLCGSDLSRGDFETMAFVTPTTAYTQLGGRRLTLTAI</sequence>
<keyword evidence="4" id="KW-1185">Reference proteome</keyword>
<evidence type="ECO:0000313" key="5">
    <source>
        <dbReference type="Proteomes" id="UP000574390"/>
    </source>
</evidence>